<evidence type="ECO:0000256" key="1">
    <source>
        <dbReference type="SAM" id="MobiDB-lite"/>
    </source>
</evidence>
<dbReference type="Proteomes" id="UP001066276">
    <property type="component" value="Chromosome 10"/>
</dbReference>
<keyword evidence="3" id="KW-1185">Reference proteome</keyword>
<organism evidence="2 3">
    <name type="scientific">Pleurodeles waltl</name>
    <name type="common">Iberian ribbed newt</name>
    <dbReference type="NCBI Taxonomy" id="8319"/>
    <lineage>
        <taxon>Eukaryota</taxon>
        <taxon>Metazoa</taxon>
        <taxon>Chordata</taxon>
        <taxon>Craniata</taxon>
        <taxon>Vertebrata</taxon>
        <taxon>Euteleostomi</taxon>
        <taxon>Amphibia</taxon>
        <taxon>Batrachia</taxon>
        <taxon>Caudata</taxon>
        <taxon>Salamandroidea</taxon>
        <taxon>Salamandridae</taxon>
        <taxon>Pleurodelinae</taxon>
        <taxon>Pleurodeles</taxon>
    </lineage>
</organism>
<evidence type="ECO:0000313" key="3">
    <source>
        <dbReference type="Proteomes" id="UP001066276"/>
    </source>
</evidence>
<name>A0AAV7MAM5_PLEWA</name>
<gene>
    <name evidence="2" type="ORF">NDU88_002316</name>
</gene>
<evidence type="ECO:0000313" key="2">
    <source>
        <dbReference type="EMBL" id="KAJ1097190.1"/>
    </source>
</evidence>
<dbReference type="EMBL" id="JANPWB010000014">
    <property type="protein sequence ID" value="KAJ1097190.1"/>
    <property type="molecule type" value="Genomic_DNA"/>
</dbReference>
<reference evidence="2" key="1">
    <citation type="journal article" date="2022" name="bioRxiv">
        <title>Sequencing and chromosome-scale assembly of the giantPleurodeles waltlgenome.</title>
        <authorList>
            <person name="Brown T."/>
            <person name="Elewa A."/>
            <person name="Iarovenko S."/>
            <person name="Subramanian E."/>
            <person name="Araus A.J."/>
            <person name="Petzold A."/>
            <person name="Susuki M."/>
            <person name="Suzuki K.-i.T."/>
            <person name="Hayashi T."/>
            <person name="Toyoda A."/>
            <person name="Oliveira C."/>
            <person name="Osipova E."/>
            <person name="Leigh N.D."/>
            <person name="Simon A."/>
            <person name="Yun M.H."/>
        </authorList>
    </citation>
    <scope>NUCLEOTIDE SEQUENCE</scope>
    <source>
        <strain evidence="2">20211129_DDA</strain>
        <tissue evidence="2">Liver</tissue>
    </source>
</reference>
<proteinExistence type="predicted"/>
<accession>A0AAV7MAM5</accession>
<comment type="caution">
    <text evidence="2">The sequence shown here is derived from an EMBL/GenBank/DDBJ whole genome shotgun (WGS) entry which is preliminary data.</text>
</comment>
<sequence>MSRPGKAGLSIPEETARAVPEENVPLMAVQLATTQHFWRRGSAIPCPWALAPLRPRVQRGARAAGGQPNKKKKNKEEQLTEWQP</sequence>
<protein>
    <submittedName>
        <fullName evidence="2">Uncharacterized protein</fullName>
    </submittedName>
</protein>
<dbReference type="AlphaFoldDB" id="A0AAV7MAM5"/>
<feature type="region of interest" description="Disordered" evidence="1">
    <location>
        <begin position="57"/>
        <end position="84"/>
    </location>
</feature>